<feature type="region of interest" description="Disordered" evidence="1">
    <location>
        <begin position="355"/>
        <end position="375"/>
    </location>
</feature>
<protein>
    <submittedName>
        <fullName evidence="3">Uncharacterized protein</fullName>
    </submittedName>
</protein>
<evidence type="ECO:0000313" key="4">
    <source>
        <dbReference type="Proteomes" id="UP001176961"/>
    </source>
</evidence>
<name>A0AA36HBJ7_CYLNA</name>
<feature type="compositionally biased region" description="Basic and acidic residues" evidence="1">
    <location>
        <begin position="365"/>
        <end position="375"/>
    </location>
</feature>
<accession>A0AA36HBJ7</accession>
<evidence type="ECO:0000256" key="1">
    <source>
        <dbReference type="SAM" id="MobiDB-lite"/>
    </source>
</evidence>
<proteinExistence type="predicted"/>
<sequence>MLPLLIILFLVNDHASANLTHCLQYISCMDFAHANLRQCVGSTALALALEAKEQTFARFMTEHENATQICQEKLASDSFDFEVLQLLVNDDAHRCFIHLSKNHRLSDTNVKDCSWNTLSLKSQSRSTPFACLTIFRSARDGCEKLLQCCPEHSRCAERLNTFSVAYQEAKDKVHKILQRLLLCLASEHSLAFPEVVAMQANSMRSRIAGVPFFKPDTSTEQRISRRLNLMSYSTMLKRTTERRKKIHAKRFQQARKLLELTLSPQNNKDRLTTVKNLSRNELPLYASLTAEGNFAKLVELERKKTASSLKPHPHVHDAAKAALLSKGVKTVKPHASPLPTVAGLYLRPPPQRKERRRSWLAIDQNKNEEERTTSNRTLKEVLLDESSKSICNSEAASQKLDKNRNVQRLLDWKASDTFLQERAKPVVKLSRSKIYKVS</sequence>
<feature type="chain" id="PRO_5041418133" evidence="2">
    <location>
        <begin position="18"/>
        <end position="438"/>
    </location>
</feature>
<organism evidence="3 4">
    <name type="scientific">Cylicocyclus nassatus</name>
    <name type="common">Nematode worm</name>
    <dbReference type="NCBI Taxonomy" id="53992"/>
    <lineage>
        <taxon>Eukaryota</taxon>
        <taxon>Metazoa</taxon>
        <taxon>Ecdysozoa</taxon>
        <taxon>Nematoda</taxon>
        <taxon>Chromadorea</taxon>
        <taxon>Rhabditida</taxon>
        <taxon>Rhabditina</taxon>
        <taxon>Rhabditomorpha</taxon>
        <taxon>Strongyloidea</taxon>
        <taxon>Strongylidae</taxon>
        <taxon>Cylicocyclus</taxon>
    </lineage>
</organism>
<dbReference type="EMBL" id="CATQJL010000316">
    <property type="protein sequence ID" value="CAJ0607245.1"/>
    <property type="molecule type" value="Genomic_DNA"/>
</dbReference>
<feature type="signal peptide" evidence="2">
    <location>
        <begin position="1"/>
        <end position="17"/>
    </location>
</feature>
<dbReference type="AlphaFoldDB" id="A0AA36HBJ7"/>
<gene>
    <name evidence="3" type="ORF">CYNAS_LOCUS19228</name>
</gene>
<reference evidence="3" key="1">
    <citation type="submission" date="2023-07" db="EMBL/GenBank/DDBJ databases">
        <authorList>
            <consortium name="CYATHOMIX"/>
        </authorList>
    </citation>
    <scope>NUCLEOTIDE SEQUENCE</scope>
    <source>
        <strain evidence="3">N/A</strain>
    </source>
</reference>
<evidence type="ECO:0000313" key="3">
    <source>
        <dbReference type="EMBL" id="CAJ0607245.1"/>
    </source>
</evidence>
<evidence type="ECO:0000256" key="2">
    <source>
        <dbReference type="SAM" id="SignalP"/>
    </source>
</evidence>
<keyword evidence="2" id="KW-0732">Signal</keyword>
<keyword evidence="4" id="KW-1185">Reference proteome</keyword>
<comment type="caution">
    <text evidence="3">The sequence shown here is derived from an EMBL/GenBank/DDBJ whole genome shotgun (WGS) entry which is preliminary data.</text>
</comment>
<dbReference type="Proteomes" id="UP001176961">
    <property type="component" value="Unassembled WGS sequence"/>
</dbReference>